<reference evidence="3 4" key="1">
    <citation type="submission" date="2019-06" db="EMBL/GenBank/DDBJ databases">
        <title>Genomic Encyclopedia of Archaeal and Bacterial Type Strains, Phase II (KMG-II): from individual species to whole genera.</title>
        <authorList>
            <person name="Goeker M."/>
        </authorList>
    </citation>
    <scope>NUCLEOTIDE SEQUENCE [LARGE SCALE GENOMIC DNA]</scope>
    <source>
        <strain evidence="3 4">DSM 7270</strain>
    </source>
</reference>
<comment type="caution">
    <text evidence="3">The sequence shown here is derived from an EMBL/GenBank/DDBJ whole genome shotgun (WGS) entry which is preliminary data.</text>
</comment>
<dbReference type="InterPro" id="IPR003607">
    <property type="entry name" value="HD/PDEase_dom"/>
</dbReference>
<gene>
    <name evidence="3" type="ORF">BDD18_0316</name>
</gene>
<dbReference type="Pfam" id="PF13487">
    <property type="entry name" value="HD_5"/>
    <property type="match status" value="1"/>
</dbReference>
<dbReference type="CDD" id="cd00077">
    <property type="entry name" value="HDc"/>
    <property type="match status" value="1"/>
</dbReference>
<protein>
    <submittedName>
        <fullName evidence="3">HD domain-containing protein</fullName>
    </submittedName>
</protein>
<dbReference type="InterPro" id="IPR021812">
    <property type="entry name" value="DUF3391"/>
</dbReference>
<dbReference type="Pfam" id="PF11871">
    <property type="entry name" value="DUF3391"/>
    <property type="match status" value="1"/>
</dbReference>
<evidence type="ECO:0000313" key="3">
    <source>
        <dbReference type="EMBL" id="TQN07221.1"/>
    </source>
</evidence>
<organism evidence="3 4">
    <name type="scientific">Acidovorax temperans</name>
    <dbReference type="NCBI Taxonomy" id="80878"/>
    <lineage>
        <taxon>Bacteria</taxon>
        <taxon>Pseudomonadati</taxon>
        <taxon>Pseudomonadota</taxon>
        <taxon>Betaproteobacteria</taxon>
        <taxon>Burkholderiales</taxon>
        <taxon>Comamonadaceae</taxon>
        <taxon>Acidovorax</taxon>
    </lineage>
</organism>
<dbReference type="Proteomes" id="UP000316993">
    <property type="component" value="Unassembled WGS sequence"/>
</dbReference>
<evidence type="ECO:0000259" key="2">
    <source>
        <dbReference type="PROSITE" id="PS51832"/>
    </source>
</evidence>
<proteinExistence type="predicted"/>
<dbReference type="PANTHER" id="PTHR43155:SF2">
    <property type="entry name" value="CYCLIC DI-GMP PHOSPHODIESTERASE PA4108"/>
    <property type="match status" value="1"/>
</dbReference>
<dbReference type="PROSITE" id="PS51832">
    <property type="entry name" value="HD_GYP"/>
    <property type="match status" value="1"/>
</dbReference>
<dbReference type="EMBL" id="VFPV01000001">
    <property type="protein sequence ID" value="TQN07221.1"/>
    <property type="molecule type" value="Genomic_DNA"/>
</dbReference>
<dbReference type="SMART" id="SM00471">
    <property type="entry name" value="HDc"/>
    <property type="match status" value="1"/>
</dbReference>
<accession>A0A543LIN7</accession>
<sequence length="451" mass="48749">MLPFASYSRAVVNTFVLIDISQLRIGMYIQLDLGWMHHPFPVSSFRIGSAEQIATLRELGLTSVKVLPKKSDPEFRDGLLATPVNSSGNATDGSADSSGAPAEQPTYSSPGESAALRRRMLLAAQNASLLACDRRFRQATKQYMSMEKLVVQQPQQAQAEGQSLVAECVTDLLENGDSAIRLLSEGVGEPGALHPVNVMVLSLLLGKALGMKSAELHDLGVAALLHDIGKVGMPLRVAFASPAMTPAERVKYESHVAASVALATRMGWGKAVLATIAQHHEMVDGSGFPLQRRASELGRSSQVVALVNHYDRMCSPVGGGGLTPHETLSIIFAQHKARFDSVVLGAFIRMMGVYPPGSIVQLVNDRYAIVASVNSSRPLRPRVIVHDSRVPKDEAPILDLESVPELGIRRSLKPSQLPRDALDYLSPRKRICYFFERAVNSDAPDSEAQAS</sequence>
<dbReference type="GO" id="GO:0008081">
    <property type="term" value="F:phosphoric diester hydrolase activity"/>
    <property type="evidence" value="ECO:0007669"/>
    <property type="project" value="UniProtKB-ARBA"/>
</dbReference>
<evidence type="ECO:0000313" key="4">
    <source>
        <dbReference type="Proteomes" id="UP000316993"/>
    </source>
</evidence>
<dbReference type="InterPro" id="IPR037522">
    <property type="entry name" value="HD_GYP_dom"/>
</dbReference>
<feature type="compositionally biased region" description="Polar residues" evidence="1">
    <location>
        <begin position="83"/>
        <end position="97"/>
    </location>
</feature>
<evidence type="ECO:0000256" key="1">
    <source>
        <dbReference type="SAM" id="MobiDB-lite"/>
    </source>
</evidence>
<feature type="domain" description="HD-GYP" evidence="2">
    <location>
        <begin position="169"/>
        <end position="363"/>
    </location>
</feature>
<dbReference type="PANTHER" id="PTHR43155">
    <property type="entry name" value="CYCLIC DI-GMP PHOSPHODIESTERASE PA4108-RELATED"/>
    <property type="match status" value="1"/>
</dbReference>
<feature type="region of interest" description="Disordered" evidence="1">
    <location>
        <begin position="77"/>
        <end position="111"/>
    </location>
</feature>
<name>A0A543LIN7_9BURK</name>
<dbReference type="Gene3D" id="1.10.3210.10">
    <property type="entry name" value="Hypothetical protein af1432"/>
    <property type="match status" value="1"/>
</dbReference>
<dbReference type="AlphaFoldDB" id="A0A543LIN7"/>
<dbReference type="SUPFAM" id="SSF109604">
    <property type="entry name" value="HD-domain/PDEase-like"/>
    <property type="match status" value="1"/>
</dbReference>